<feature type="domain" description="CTLH" evidence="1">
    <location>
        <begin position="94"/>
        <end position="151"/>
    </location>
</feature>
<protein>
    <submittedName>
        <fullName evidence="4">Glucose-induced degradation protein 8 homolog (inferred by orthology to a human protein)</fullName>
    </submittedName>
</protein>
<dbReference type="InterPro" id="IPR050618">
    <property type="entry name" value="Ubq-SigPath_Reg"/>
</dbReference>
<name>A0A0M3KHY4_ANISI</name>
<dbReference type="InterPro" id="IPR024964">
    <property type="entry name" value="CTLH/CRA"/>
</dbReference>
<proteinExistence type="predicted"/>
<reference evidence="4" key="1">
    <citation type="submission" date="2017-02" db="UniProtKB">
        <authorList>
            <consortium name="WormBaseParasite"/>
        </authorList>
    </citation>
    <scope>IDENTIFICATION</scope>
</reference>
<evidence type="ECO:0000259" key="1">
    <source>
        <dbReference type="PROSITE" id="PS50897"/>
    </source>
</evidence>
<dbReference type="PROSITE" id="PS50897">
    <property type="entry name" value="CTLH"/>
    <property type="match status" value="1"/>
</dbReference>
<dbReference type="EMBL" id="UYRR01038398">
    <property type="protein sequence ID" value="VDK73445.1"/>
    <property type="molecule type" value="Genomic_DNA"/>
</dbReference>
<dbReference type="InterPro" id="IPR006594">
    <property type="entry name" value="LisH"/>
</dbReference>
<dbReference type="AlphaFoldDB" id="A0A0M3KHY4"/>
<dbReference type="PANTHER" id="PTHR12864">
    <property type="entry name" value="RAN BINDING PROTEIN 9-RELATED"/>
    <property type="match status" value="1"/>
</dbReference>
<evidence type="ECO:0000313" key="4">
    <source>
        <dbReference type="WBParaSite" id="ASIM_0002059901-mRNA-1"/>
    </source>
</evidence>
<organism evidence="4">
    <name type="scientific">Anisakis simplex</name>
    <name type="common">Herring worm</name>
    <dbReference type="NCBI Taxonomy" id="6269"/>
    <lineage>
        <taxon>Eukaryota</taxon>
        <taxon>Metazoa</taxon>
        <taxon>Ecdysozoa</taxon>
        <taxon>Nematoda</taxon>
        <taxon>Chromadorea</taxon>
        <taxon>Rhabditida</taxon>
        <taxon>Spirurina</taxon>
        <taxon>Ascaridomorpha</taxon>
        <taxon>Ascaridoidea</taxon>
        <taxon>Anisakidae</taxon>
        <taxon>Anisakis</taxon>
        <taxon>Anisakis simplex complex</taxon>
    </lineage>
</organism>
<dbReference type="InterPro" id="IPR006595">
    <property type="entry name" value="CTLH_C"/>
</dbReference>
<dbReference type="PROSITE" id="PS50896">
    <property type="entry name" value="LISH"/>
    <property type="match status" value="1"/>
</dbReference>
<dbReference type="WBParaSite" id="ASIM_0002059901-mRNA-1">
    <property type="protein sequence ID" value="ASIM_0002059901-mRNA-1"/>
    <property type="gene ID" value="ASIM_0002059901"/>
</dbReference>
<gene>
    <name evidence="2" type="ORF">ASIM_LOCUS19981</name>
</gene>
<evidence type="ECO:0000313" key="2">
    <source>
        <dbReference type="EMBL" id="VDK73445.1"/>
    </source>
</evidence>
<sequence length="154" mass="17386">MSGDSDMMGASVSGLTDFLSWEPSTPSVPNRSVDLEEDNVGWFQRYQNLSADQISRADMKELVVDYLIAEGYREAAELLCSDAGIPFPQNAVENLDARMAIRDAIIDGRIEDAIRKVNDLVPDLLDDNSLLHLQLLQQHLIELIREKKVSFRFF</sequence>
<evidence type="ECO:0000313" key="3">
    <source>
        <dbReference type="Proteomes" id="UP000267096"/>
    </source>
</evidence>
<keyword evidence="3" id="KW-1185">Reference proteome</keyword>
<accession>A0A0M3KHY4</accession>
<dbReference type="SMART" id="SM00667">
    <property type="entry name" value="LisH"/>
    <property type="match status" value="1"/>
</dbReference>
<dbReference type="Pfam" id="PF10607">
    <property type="entry name" value="CTLH"/>
    <property type="match status" value="1"/>
</dbReference>
<dbReference type="OrthoDB" id="2415936at2759"/>
<dbReference type="SMART" id="SM00668">
    <property type="entry name" value="CTLH"/>
    <property type="match status" value="1"/>
</dbReference>
<dbReference type="Proteomes" id="UP000267096">
    <property type="component" value="Unassembled WGS sequence"/>
</dbReference>
<reference evidence="2 3" key="2">
    <citation type="submission" date="2018-11" db="EMBL/GenBank/DDBJ databases">
        <authorList>
            <consortium name="Pathogen Informatics"/>
        </authorList>
    </citation>
    <scope>NUCLEOTIDE SEQUENCE [LARGE SCALE GENOMIC DNA]</scope>
</reference>